<dbReference type="SMART" id="SM00558">
    <property type="entry name" value="JmjC"/>
    <property type="match status" value="1"/>
</dbReference>
<proteinExistence type="predicted"/>
<keyword evidence="3" id="KW-1185">Reference proteome</keyword>
<dbReference type="InterPro" id="IPR041667">
    <property type="entry name" value="Cupin_8"/>
</dbReference>
<reference evidence="2" key="1">
    <citation type="submission" date="2021-02" db="EMBL/GenBank/DDBJ databases">
        <authorList>
            <person name="Dougan E. K."/>
            <person name="Rhodes N."/>
            <person name="Thang M."/>
            <person name="Chan C."/>
        </authorList>
    </citation>
    <scope>NUCLEOTIDE SEQUENCE</scope>
</reference>
<accession>A0A812J3P9</accession>
<protein>
    <submittedName>
        <fullName evidence="2">Hif1an protein</fullName>
    </submittedName>
</protein>
<dbReference type="OrthoDB" id="47172at2759"/>
<dbReference type="Pfam" id="PF13621">
    <property type="entry name" value="Cupin_8"/>
    <property type="match status" value="1"/>
</dbReference>
<dbReference type="AlphaFoldDB" id="A0A812J3P9"/>
<dbReference type="PANTHER" id="PTHR12461:SF105">
    <property type="entry name" value="HYPOXIA-INDUCIBLE FACTOR 1-ALPHA INHIBITOR"/>
    <property type="match status" value="1"/>
</dbReference>
<feature type="domain" description="JmjC" evidence="1">
    <location>
        <begin position="245"/>
        <end position="401"/>
    </location>
</feature>
<sequence length="550" mass="60340">MANGLQGQAPLESLEGALDRLRQAVHKPSPNAWRDIDQEWRFGSPIGVQGAFDAVPTASLLHVEPPKSPPRSVQMLAFPNEQPIDNGSPTPQSDFSSAFLGSRCAVVDCGNGPQHNIKQLRQFFNPASQRPVVLKGFARHLLDVSWTLANLERMCGHVMVDGVRVAKPGSSIFDYADDSKNCCFADSSAQGQLETMKFSDFVSRLRSSERSPYYLWAVLLATKSGQDELLRSSLAELLWQDLGAFKWEGIEPLRQIGELGSVKKVQLFCSGAGAVTACHYDQSQNIFLQLEGMKRFILFPPMVGAAAFAPFPISHPRDRCARARLNQGTRQEGPFSAHYPCTALAQGQGVEAILEPGDCLFLPQMWWHHVESLAEENVSLSIWFKGGVLEQRPVPARLLRPLPGALALELAREWEFYLATEIGYGAELVLFTAWLSFHSGAAARDAGLAPPPNLAARWLRCGALLLQHAVRLLPATLLRLFLGAFNSLRFQGLEALEKSQSSVACAVPRTASCFRVGPGARGVPCPRHSGFRCSTDCSRAAWPLRKGRCK</sequence>
<dbReference type="InterPro" id="IPR014710">
    <property type="entry name" value="RmlC-like_jellyroll"/>
</dbReference>
<name>A0A812J3P9_9DINO</name>
<evidence type="ECO:0000313" key="3">
    <source>
        <dbReference type="Proteomes" id="UP000604046"/>
    </source>
</evidence>
<evidence type="ECO:0000313" key="2">
    <source>
        <dbReference type="EMBL" id="CAE7191590.1"/>
    </source>
</evidence>
<evidence type="ECO:0000259" key="1">
    <source>
        <dbReference type="PROSITE" id="PS51184"/>
    </source>
</evidence>
<dbReference type="PANTHER" id="PTHR12461">
    <property type="entry name" value="HYPOXIA-INDUCIBLE FACTOR 1 ALPHA INHIBITOR-RELATED"/>
    <property type="match status" value="1"/>
</dbReference>
<dbReference type="InterPro" id="IPR003347">
    <property type="entry name" value="JmjC_dom"/>
</dbReference>
<dbReference type="EMBL" id="CAJNDS010000315">
    <property type="protein sequence ID" value="CAE7191590.1"/>
    <property type="molecule type" value="Genomic_DNA"/>
</dbReference>
<comment type="caution">
    <text evidence="2">The sequence shown here is derived from an EMBL/GenBank/DDBJ whole genome shotgun (WGS) entry which is preliminary data.</text>
</comment>
<dbReference type="SUPFAM" id="SSF51197">
    <property type="entry name" value="Clavaminate synthase-like"/>
    <property type="match status" value="1"/>
</dbReference>
<dbReference type="Proteomes" id="UP000604046">
    <property type="component" value="Unassembled WGS sequence"/>
</dbReference>
<dbReference type="Gene3D" id="2.60.120.10">
    <property type="entry name" value="Jelly Rolls"/>
    <property type="match status" value="1"/>
</dbReference>
<dbReference type="PROSITE" id="PS51184">
    <property type="entry name" value="JMJC"/>
    <property type="match status" value="1"/>
</dbReference>
<gene>
    <name evidence="2" type="primary">hif1an</name>
    <name evidence="2" type="ORF">SNAT2548_LOCUS5058</name>
</gene>
<organism evidence="2 3">
    <name type="scientific">Symbiodinium natans</name>
    <dbReference type="NCBI Taxonomy" id="878477"/>
    <lineage>
        <taxon>Eukaryota</taxon>
        <taxon>Sar</taxon>
        <taxon>Alveolata</taxon>
        <taxon>Dinophyceae</taxon>
        <taxon>Suessiales</taxon>
        <taxon>Symbiodiniaceae</taxon>
        <taxon>Symbiodinium</taxon>
    </lineage>
</organism>